<dbReference type="Pfam" id="PF00749">
    <property type="entry name" value="tRNA-synt_1c"/>
    <property type="match status" value="2"/>
</dbReference>
<feature type="domain" description="Glutamyl/glutaminyl-tRNA synthetase class Ib catalytic" evidence="9">
    <location>
        <begin position="5"/>
        <end position="103"/>
    </location>
</feature>
<dbReference type="GO" id="GO:0005829">
    <property type="term" value="C:cytosol"/>
    <property type="evidence" value="ECO:0007669"/>
    <property type="project" value="TreeGrafter"/>
</dbReference>
<reference evidence="12" key="1">
    <citation type="journal article" date="2017" name="Environ. Microbiol. Rep.">
        <title>Genetic Diversity of Marine Anaerobic Ammonium-Oxidizing Bacteria as Revealed by Genomic and Proteomic Analyses of 'Candidatus Scalindua japonica'.</title>
        <authorList>
            <person name="Oshiki M."/>
            <person name="Mizuto K."/>
            <person name="Kimura Z."/>
            <person name="Kindaichi T."/>
            <person name="Satoh H."/>
            <person name="Okabe S."/>
        </authorList>
    </citation>
    <scope>NUCLEOTIDE SEQUENCE [LARGE SCALE GENOMIC DNA]</scope>
    <source>
        <strain evidence="12">husup-a2</strain>
    </source>
</reference>
<dbReference type="AlphaFoldDB" id="A0A286TZD7"/>
<dbReference type="Gene3D" id="3.40.50.620">
    <property type="entry name" value="HUPs"/>
    <property type="match status" value="2"/>
</dbReference>
<gene>
    <name evidence="8" type="primary">gltX</name>
    <name evidence="11" type="ORF">SCALIN_C20_0046</name>
</gene>
<evidence type="ECO:0000256" key="7">
    <source>
        <dbReference type="ARBA" id="ARBA00023146"/>
    </source>
</evidence>
<keyword evidence="3 8" id="KW-0436">Ligase</keyword>
<evidence type="ECO:0000259" key="9">
    <source>
        <dbReference type="Pfam" id="PF00749"/>
    </source>
</evidence>
<dbReference type="GO" id="GO:0006424">
    <property type="term" value="P:glutamyl-tRNA aminoacylation"/>
    <property type="evidence" value="ECO:0007669"/>
    <property type="project" value="UniProtKB-UniRule"/>
</dbReference>
<dbReference type="InterPro" id="IPR020752">
    <property type="entry name" value="Glu-tRNA-synth_I_codon-bd_sub1"/>
</dbReference>
<evidence type="ECO:0000256" key="6">
    <source>
        <dbReference type="ARBA" id="ARBA00022917"/>
    </source>
</evidence>
<comment type="subunit">
    <text evidence="8">Monomer.</text>
</comment>
<keyword evidence="2 8" id="KW-0963">Cytoplasm</keyword>
<evidence type="ECO:0000256" key="3">
    <source>
        <dbReference type="ARBA" id="ARBA00022598"/>
    </source>
</evidence>
<organism evidence="11 12">
    <name type="scientific">Candidatus Scalindua japonica</name>
    <dbReference type="NCBI Taxonomy" id="1284222"/>
    <lineage>
        <taxon>Bacteria</taxon>
        <taxon>Pseudomonadati</taxon>
        <taxon>Planctomycetota</taxon>
        <taxon>Candidatus Brocadiia</taxon>
        <taxon>Candidatus Brocadiales</taxon>
        <taxon>Candidatus Scalinduaceae</taxon>
        <taxon>Candidatus Scalindua</taxon>
    </lineage>
</organism>
<dbReference type="CDD" id="cd00808">
    <property type="entry name" value="GluRS_core"/>
    <property type="match status" value="1"/>
</dbReference>
<dbReference type="GO" id="GO:0008270">
    <property type="term" value="F:zinc ion binding"/>
    <property type="evidence" value="ECO:0007669"/>
    <property type="project" value="InterPro"/>
</dbReference>
<dbReference type="GO" id="GO:0005524">
    <property type="term" value="F:ATP binding"/>
    <property type="evidence" value="ECO:0007669"/>
    <property type="project" value="UniProtKB-UniRule"/>
</dbReference>
<comment type="function">
    <text evidence="8">Catalyzes the attachment of glutamate to tRNA(Glu) in a two-step reaction: glutamate is first activated by ATP to form Glu-AMP and then transferred to the acceptor end of tRNA(Glu).</text>
</comment>
<dbReference type="NCBIfam" id="TIGR00464">
    <property type="entry name" value="gltX_bact"/>
    <property type="match status" value="1"/>
</dbReference>
<dbReference type="Gene3D" id="1.10.10.350">
    <property type="match status" value="1"/>
</dbReference>
<evidence type="ECO:0000256" key="1">
    <source>
        <dbReference type="ARBA" id="ARBA00007894"/>
    </source>
</evidence>
<feature type="short sequence motif" description="'KMSKS' region" evidence="8">
    <location>
        <begin position="205"/>
        <end position="209"/>
    </location>
</feature>
<feature type="domain" description="Glutamyl/glutaminyl-tRNA synthetase class Ib catalytic" evidence="9">
    <location>
        <begin position="105"/>
        <end position="274"/>
    </location>
</feature>
<dbReference type="InterPro" id="IPR004527">
    <property type="entry name" value="Glu-tRNA-ligase_bac/mito"/>
</dbReference>
<dbReference type="GO" id="GO:0004818">
    <property type="term" value="F:glutamate-tRNA ligase activity"/>
    <property type="evidence" value="ECO:0007669"/>
    <property type="project" value="UniProtKB-UniRule"/>
</dbReference>
<dbReference type="SUPFAM" id="SSF48163">
    <property type="entry name" value="An anticodon-binding domain of class I aminoacyl-tRNA synthetases"/>
    <property type="match status" value="1"/>
</dbReference>
<comment type="caution">
    <text evidence="11">The sequence shown here is derived from an EMBL/GenBank/DDBJ whole genome shotgun (WGS) entry which is preliminary data.</text>
</comment>
<feature type="short sequence motif" description="'HIGH' region" evidence="8">
    <location>
        <begin position="11"/>
        <end position="21"/>
    </location>
</feature>
<dbReference type="InterPro" id="IPR045462">
    <property type="entry name" value="aa-tRNA-synth_I_cd-bd"/>
</dbReference>
<evidence type="ECO:0000256" key="5">
    <source>
        <dbReference type="ARBA" id="ARBA00022840"/>
    </source>
</evidence>
<comment type="similarity">
    <text evidence="1 8">Belongs to the class-I aminoacyl-tRNA synthetase family. Glutamate--tRNA ligase type 1 subfamily.</text>
</comment>
<dbReference type="InterPro" id="IPR008925">
    <property type="entry name" value="aa_tRNA-synth_I_cd-bd_sf"/>
</dbReference>
<dbReference type="EMBL" id="BAOS01000020">
    <property type="protein sequence ID" value="GAX61269.1"/>
    <property type="molecule type" value="Genomic_DNA"/>
</dbReference>
<keyword evidence="6 8" id="KW-0648">Protein biosynthesis</keyword>
<keyword evidence="7 8" id="KW-0030">Aminoacyl-tRNA synthetase</keyword>
<evidence type="ECO:0000256" key="4">
    <source>
        <dbReference type="ARBA" id="ARBA00022741"/>
    </source>
</evidence>
<dbReference type="InterPro" id="IPR020751">
    <property type="entry name" value="aa-tRNA-synth_I_codon-bd_sub2"/>
</dbReference>
<dbReference type="HAMAP" id="MF_00022">
    <property type="entry name" value="Glu_tRNA_synth_type1"/>
    <property type="match status" value="1"/>
</dbReference>
<name>A0A286TZD7_9BACT</name>
<evidence type="ECO:0000259" key="10">
    <source>
        <dbReference type="Pfam" id="PF19269"/>
    </source>
</evidence>
<dbReference type="EC" id="6.1.1.17" evidence="8"/>
<feature type="domain" description="Aminoacyl-tRNA synthetase class I anticodon-binding" evidence="10">
    <location>
        <begin position="288"/>
        <end position="433"/>
    </location>
</feature>
<keyword evidence="4 8" id="KW-0547">Nucleotide-binding</keyword>
<comment type="caution">
    <text evidence="8">Lacks conserved residue(s) required for the propagation of feature annotation.</text>
</comment>
<comment type="catalytic activity">
    <reaction evidence="8">
        <text>tRNA(Glu) + L-glutamate + ATP = L-glutamyl-tRNA(Glu) + AMP + diphosphate</text>
        <dbReference type="Rhea" id="RHEA:23540"/>
        <dbReference type="Rhea" id="RHEA-COMP:9663"/>
        <dbReference type="Rhea" id="RHEA-COMP:9680"/>
        <dbReference type="ChEBI" id="CHEBI:29985"/>
        <dbReference type="ChEBI" id="CHEBI:30616"/>
        <dbReference type="ChEBI" id="CHEBI:33019"/>
        <dbReference type="ChEBI" id="CHEBI:78442"/>
        <dbReference type="ChEBI" id="CHEBI:78520"/>
        <dbReference type="ChEBI" id="CHEBI:456215"/>
        <dbReference type="EC" id="6.1.1.17"/>
    </reaction>
</comment>
<dbReference type="PANTHER" id="PTHR43311">
    <property type="entry name" value="GLUTAMATE--TRNA LIGASE"/>
    <property type="match status" value="1"/>
</dbReference>
<evidence type="ECO:0000313" key="12">
    <source>
        <dbReference type="Proteomes" id="UP000218542"/>
    </source>
</evidence>
<evidence type="ECO:0000256" key="8">
    <source>
        <dbReference type="HAMAP-Rule" id="MF_00022"/>
    </source>
</evidence>
<dbReference type="InterPro" id="IPR014729">
    <property type="entry name" value="Rossmann-like_a/b/a_fold"/>
</dbReference>
<dbReference type="InterPro" id="IPR020058">
    <property type="entry name" value="Glu/Gln-tRNA-synth_Ib_cat-dom"/>
</dbReference>
<dbReference type="PROSITE" id="PS00178">
    <property type="entry name" value="AA_TRNA_LIGASE_I"/>
    <property type="match status" value="1"/>
</dbReference>
<feature type="binding site" evidence="8">
    <location>
        <position position="208"/>
    </location>
    <ligand>
        <name>ATP</name>
        <dbReference type="ChEBI" id="CHEBI:30616"/>
    </ligand>
</feature>
<keyword evidence="12" id="KW-1185">Reference proteome</keyword>
<dbReference type="RefSeq" id="WP_096894663.1">
    <property type="nucleotide sequence ID" value="NZ_BAOS01000020.1"/>
</dbReference>
<dbReference type="Pfam" id="PF19269">
    <property type="entry name" value="Anticodon_2"/>
    <property type="match status" value="1"/>
</dbReference>
<evidence type="ECO:0000313" key="11">
    <source>
        <dbReference type="EMBL" id="GAX61269.1"/>
    </source>
</evidence>
<dbReference type="GO" id="GO:0000049">
    <property type="term" value="F:tRNA binding"/>
    <property type="evidence" value="ECO:0007669"/>
    <property type="project" value="InterPro"/>
</dbReference>
<sequence>MDSNVKVRFPPSPTGFLHIGGARTALYNWLFARHNNGKMVLRIEDTDRQRSTEEATQAILDSMTWLGLDWDEGPYHQSDRLEIYNEYVEKLLQEDKAYHVDDPEKGRAVRFKITGEQTSFDDMVHGNIHSDTSLIEDFIIQKADGFPAYNFACVVDDGVMGITHIIRGDDHLSNTPRQVALYKALGFNLPEFAHIPMILGEDGSRMSKRHGATSVTDYRVKGYLPDALVNFIALLGWSPGHDQELLTRQEMIEKFTLKRVNKTSSRFDFAKLDWMNSKYIQNLPVGKLVSELQPYIKDANLDNDVVSAEWLHKLVELYKERFRTLPEFVTLAAPFFSDEIEYEDAAVRKHLKKGNLSLVEDAYRKLKEIRDFSSIEELENCLRSITTEHNIGFGKLAQPIRVALIGKSASAGIFESLELLGKEKTLKRLEYAINTFLSD</sequence>
<keyword evidence="5 8" id="KW-0067">ATP-binding</keyword>
<dbReference type="InterPro" id="IPR033910">
    <property type="entry name" value="GluRS_core"/>
</dbReference>
<dbReference type="Gene3D" id="1.10.8.70">
    <property type="entry name" value="Glutamate-tRNA synthetase, class I, anticodon-binding domain 1"/>
    <property type="match status" value="1"/>
</dbReference>
<dbReference type="InterPro" id="IPR000924">
    <property type="entry name" value="Glu/Gln-tRNA-synth"/>
</dbReference>
<dbReference type="OrthoDB" id="9807503at2"/>
<dbReference type="Proteomes" id="UP000218542">
    <property type="component" value="Unassembled WGS sequence"/>
</dbReference>
<dbReference type="InterPro" id="IPR049940">
    <property type="entry name" value="GluQ/Sye"/>
</dbReference>
<protein>
    <recommendedName>
        <fullName evidence="8">Glutamate--tRNA ligase</fullName>
        <ecNumber evidence="8">6.1.1.17</ecNumber>
    </recommendedName>
    <alternativeName>
        <fullName evidence="8">Glutamyl-tRNA synthetase</fullName>
        <shortName evidence="8">GluRS</shortName>
    </alternativeName>
</protein>
<proteinExistence type="inferred from homology"/>
<dbReference type="SUPFAM" id="SSF52374">
    <property type="entry name" value="Nucleotidylyl transferase"/>
    <property type="match status" value="1"/>
</dbReference>
<dbReference type="PRINTS" id="PR00987">
    <property type="entry name" value="TRNASYNTHGLU"/>
</dbReference>
<comment type="subcellular location">
    <subcellularLocation>
        <location evidence="8">Cytoplasm</location>
    </subcellularLocation>
</comment>
<dbReference type="PANTHER" id="PTHR43311:SF2">
    <property type="entry name" value="GLUTAMATE--TRNA LIGASE, MITOCHONDRIAL-RELATED"/>
    <property type="match status" value="1"/>
</dbReference>
<evidence type="ECO:0000256" key="2">
    <source>
        <dbReference type="ARBA" id="ARBA00022490"/>
    </source>
</evidence>
<dbReference type="InterPro" id="IPR001412">
    <property type="entry name" value="aa-tRNA-synth_I_CS"/>
</dbReference>
<accession>A0A286TZD7</accession>